<evidence type="ECO:0000313" key="2">
    <source>
        <dbReference type="EMBL" id="KAK7230849.1"/>
    </source>
</evidence>
<proteinExistence type="predicted"/>
<evidence type="ECO:0000313" key="4">
    <source>
        <dbReference type="Proteomes" id="UP001372338"/>
    </source>
</evidence>
<comment type="caution">
    <text evidence="2">The sequence shown here is derived from an EMBL/GenBank/DDBJ whole genome shotgun (WGS) entry which is preliminary data.</text>
</comment>
<feature type="signal peptide" evidence="1">
    <location>
        <begin position="1"/>
        <end position="24"/>
    </location>
</feature>
<evidence type="ECO:0000313" key="3">
    <source>
        <dbReference type="EMBL" id="KAK7289550.1"/>
    </source>
</evidence>
<gene>
    <name evidence="3" type="ORF">RIF29_03270</name>
    <name evidence="2" type="ORF">RIF29_48542</name>
</gene>
<evidence type="ECO:0000256" key="1">
    <source>
        <dbReference type="SAM" id="SignalP"/>
    </source>
</evidence>
<dbReference type="EMBL" id="JAYWIO010000001">
    <property type="protein sequence ID" value="KAK7289550.1"/>
    <property type="molecule type" value="Genomic_DNA"/>
</dbReference>
<name>A0AAN9DPV0_CROPI</name>
<sequence>MPPGASMVHCVWFIFLGARCMVPGARYVVPGARCLIPWAWYMVPCPWCAITGAWFGARSVVAGAWCVIPAGAWIPVHGDRSLLLVPWGLLHRALSLVRGSWCMVWCEIHGTWCLVHGAWCLVPGARSVVPGAWCVIPGAWILVHGLVRDPWYLVPGAWCMVPCPWCEIRGTRCMDPGAWSGARSVVPGAWCVVPGAWRLVPGAWIQVHGLVRDPWYPVHGAWCMVPDPWCMDPGAWSGARSMVPGAWCMVHGALSLVRDPWYAVHGSWCMVWYEIRGTRCMVRDPWCLDPGAWSGARSGVVGALCLVPGGLAGCLPLHHGGSGWCAMGASPNAFSSHPVDVWSVFPWRGGDSRESSVEPNPGRTWPGACWSLGKIRAPRCDMVWHVGCKAEASRERSLVPIGNLGASHDAIISRHERTRVRSSPSAIGAGWHGFFRGGILGDACTRHRCVSRFGTLAKCIKGYHSLRIVPFGNKTWTLRCNPWGVHRETKRDVVALSLGSTCSSWKDTVLGDALTSNRLSRRFTKGRKPR</sequence>
<accession>A0AAN9DPV0</accession>
<protein>
    <submittedName>
        <fullName evidence="2">Uncharacterized protein</fullName>
    </submittedName>
</protein>
<feature type="chain" id="PRO_5044711044" evidence="1">
    <location>
        <begin position="25"/>
        <end position="530"/>
    </location>
</feature>
<dbReference type="AlphaFoldDB" id="A0AAN9DPV0"/>
<dbReference type="EMBL" id="JAYWIO010000168">
    <property type="protein sequence ID" value="KAK7230849.1"/>
    <property type="molecule type" value="Genomic_DNA"/>
</dbReference>
<dbReference type="Proteomes" id="UP001372338">
    <property type="component" value="Unassembled WGS sequence"/>
</dbReference>
<reference evidence="2 4" key="1">
    <citation type="submission" date="2024-01" db="EMBL/GenBank/DDBJ databases">
        <title>The genomes of 5 underutilized Papilionoideae crops provide insights into root nodulation and disease resistanc.</title>
        <authorList>
            <person name="Yuan L."/>
        </authorList>
    </citation>
    <scope>NUCLEOTIDE SEQUENCE [LARGE SCALE GENOMIC DNA]</scope>
    <source>
        <strain evidence="2">ZHUSHIDOU_FW_LH</strain>
        <tissue evidence="2">Leaf</tissue>
    </source>
</reference>
<keyword evidence="1" id="KW-0732">Signal</keyword>
<dbReference type="SUPFAM" id="SSF69360">
    <property type="entry name" value="Cell wall binding repeat"/>
    <property type="match status" value="1"/>
</dbReference>
<organism evidence="2 4">
    <name type="scientific">Crotalaria pallida</name>
    <name type="common">Smooth rattlebox</name>
    <name type="synonym">Crotalaria striata</name>
    <dbReference type="NCBI Taxonomy" id="3830"/>
    <lineage>
        <taxon>Eukaryota</taxon>
        <taxon>Viridiplantae</taxon>
        <taxon>Streptophyta</taxon>
        <taxon>Embryophyta</taxon>
        <taxon>Tracheophyta</taxon>
        <taxon>Spermatophyta</taxon>
        <taxon>Magnoliopsida</taxon>
        <taxon>eudicotyledons</taxon>
        <taxon>Gunneridae</taxon>
        <taxon>Pentapetalae</taxon>
        <taxon>rosids</taxon>
        <taxon>fabids</taxon>
        <taxon>Fabales</taxon>
        <taxon>Fabaceae</taxon>
        <taxon>Papilionoideae</taxon>
        <taxon>50 kb inversion clade</taxon>
        <taxon>genistoids sensu lato</taxon>
        <taxon>core genistoids</taxon>
        <taxon>Crotalarieae</taxon>
        <taxon>Crotalaria</taxon>
    </lineage>
</organism>
<keyword evidence="4" id="KW-1185">Reference proteome</keyword>